<accession>A0A2P2MNB5</accession>
<evidence type="ECO:0000313" key="1">
    <source>
        <dbReference type="EMBL" id="MBX31682.1"/>
    </source>
</evidence>
<protein>
    <submittedName>
        <fullName evidence="1">Uncharacterized protein</fullName>
    </submittedName>
</protein>
<organism evidence="1">
    <name type="scientific">Rhizophora mucronata</name>
    <name type="common">Asiatic mangrove</name>
    <dbReference type="NCBI Taxonomy" id="61149"/>
    <lineage>
        <taxon>Eukaryota</taxon>
        <taxon>Viridiplantae</taxon>
        <taxon>Streptophyta</taxon>
        <taxon>Embryophyta</taxon>
        <taxon>Tracheophyta</taxon>
        <taxon>Spermatophyta</taxon>
        <taxon>Magnoliopsida</taxon>
        <taxon>eudicotyledons</taxon>
        <taxon>Gunneridae</taxon>
        <taxon>Pentapetalae</taxon>
        <taxon>rosids</taxon>
        <taxon>fabids</taxon>
        <taxon>Malpighiales</taxon>
        <taxon>Rhizophoraceae</taxon>
        <taxon>Rhizophora</taxon>
    </lineage>
</organism>
<sequence>MCRPIIVANNLTFNVCQQTSRFSLAFVLVVEPL</sequence>
<reference evidence="1" key="1">
    <citation type="submission" date="2018-02" db="EMBL/GenBank/DDBJ databases">
        <title>Rhizophora mucronata_Transcriptome.</title>
        <authorList>
            <person name="Meera S.P."/>
            <person name="Sreeshan A."/>
            <person name="Augustine A."/>
        </authorList>
    </citation>
    <scope>NUCLEOTIDE SEQUENCE</scope>
    <source>
        <tissue evidence="1">Leaf</tissue>
    </source>
</reference>
<name>A0A2P2MNB5_RHIMU</name>
<dbReference type="EMBL" id="GGEC01051198">
    <property type="protein sequence ID" value="MBX31682.1"/>
    <property type="molecule type" value="Transcribed_RNA"/>
</dbReference>
<proteinExistence type="predicted"/>
<dbReference type="AlphaFoldDB" id="A0A2P2MNB5"/>